<protein>
    <recommendedName>
        <fullName evidence="2">HAD family hydrolase</fullName>
    </recommendedName>
</protein>
<organism evidence="1">
    <name type="scientific">marine sediment metagenome</name>
    <dbReference type="NCBI Taxonomy" id="412755"/>
    <lineage>
        <taxon>unclassified sequences</taxon>
        <taxon>metagenomes</taxon>
        <taxon>ecological metagenomes</taxon>
    </lineage>
</organism>
<accession>A0A0F9BWE1</accession>
<dbReference type="InterPro" id="IPR036412">
    <property type="entry name" value="HAD-like_sf"/>
</dbReference>
<dbReference type="SFLD" id="SFLDS00003">
    <property type="entry name" value="Haloacid_Dehalogenase"/>
    <property type="match status" value="1"/>
</dbReference>
<dbReference type="AlphaFoldDB" id="A0A0F9BWE1"/>
<dbReference type="InterPro" id="IPR023214">
    <property type="entry name" value="HAD_sf"/>
</dbReference>
<proteinExistence type="predicted"/>
<reference evidence="1" key="1">
    <citation type="journal article" date="2015" name="Nature">
        <title>Complex archaea that bridge the gap between prokaryotes and eukaryotes.</title>
        <authorList>
            <person name="Spang A."/>
            <person name="Saw J.H."/>
            <person name="Jorgensen S.L."/>
            <person name="Zaremba-Niedzwiedzka K."/>
            <person name="Martijn J."/>
            <person name="Lind A.E."/>
            <person name="van Eijk R."/>
            <person name="Schleper C."/>
            <person name="Guy L."/>
            <person name="Ettema T.J."/>
        </authorList>
    </citation>
    <scope>NUCLEOTIDE SEQUENCE</scope>
</reference>
<gene>
    <name evidence="1" type="ORF">LCGC14_2740060</name>
</gene>
<name>A0A0F9BWE1_9ZZZZ</name>
<dbReference type="SFLD" id="SFLDG01129">
    <property type="entry name" value="C1.5:_HAD__Beta-PGM__Phosphata"/>
    <property type="match status" value="1"/>
</dbReference>
<dbReference type="EMBL" id="LAZR01049819">
    <property type="protein sequence ID" value="KKK88746.1"/>
    <property type="molecule type" value="Genomic_DNA"/>
</dbReference>
<evidence type="ECO:0008006" key="2">
    <source>
        <dbReference type="Google" id="ProtNLM"/>
    </source>
</evidence>
<dbReference type="PRINTS" id="PR00413">
    <property type="entry name" value="HADHALOGNASE"/>
</dbReference>
<dbReference type="PANTHER" id="PTHR46191:SF2">
    <property type="entry name" value="HALOACID DEHALOGENASE-LIKE HYDROLASE DOMAIN-CONTAINING PROTEIN 3"/>
    <property type="match status" value="1"/>
</dbReference>
<dbReference type="InterPro" id="IPR051828">
    <property type="entry name" value="HAD-like_hydrolase_domain"/>
</dbReference>
<evidence type="ECO:0000313" key="1">
    <source>
        <dbReference type="EMBL" id="KKK88746.1"/>
    </source>
</evidence>
<dbReference type="InterPro" id="IPR006439">
    <property type="entry name" value="HAD-SF_hydro_IA"/>
</dbReference>
<dbReference type="Gene3D" id="3.40.50.1000">
    <property type="entry name" value="HAD superfamily/HAD-like"/>
    <property type="match status" value="1"/>
</dbReference>
<feature type="non-terminal residue" evidence="1">
    <location>
        <position position="227"/>
    </location>
</feature>
<dbReference type="Gene3D" id="1.20.120.1600">
    <property type="match status" value="1"/>
</dbReference>
<sequence length="227" mass="25263">MSKIKAVLFDLGNTLFKLGKEEDWDWVAIHKEALEKIGLNIDEEKLQQAILGIPKEILTEKGVLYGEIYHFHKGILKRILESVGCKDVTNGKLHAATMSAREVISSLQSLNDDALPCLERLTEKGLRLGVISNSEGLTIIDCERMGLAQYLEFVIDSAHVGVRKPDIMIFQIAIKVLQLNCKNPLQPDEVMYVGNELETDALGAKAAGLVGVWLNRDDQRIDSRVPT</sequence>
<comment type="caution">
    <text evidence="1">The sequence shown here is derived from an EMBL/GenBank/DDBJ whole genome shotgun (WGS) entry which is preliminary data.</text>
</comment>
<dbReference type="PANTHER" id="PTHR46191">
    <property type="match status" value="1"/>
</dbReference>
<dbReference type="SUPFAM" id="SSF56784">
    <property type="entry name" value="HAD-like"/>
    <property type="match status" value="1"/>
</dbReference>
<dbReference type="Pfam" id="PF00702">
    <property type="entry name" value="Hydrolase"/>
    <property type="match status" value="1"/>
</dbReference>